<dbReference type="Proteomes" id="UP000659654">
    <property type="component" value="Unassembled WGS sequence"/>
</dbReference>
<accession>A0A7I8XPL9</accession>
<dbReference type="PANTHER" id="PTHR12974:SF36">
    <property type="entry name" value="POLYNUCLEOTIDE ADENYLYLTRANSFERASE"/>
    <property type="match status" value="1"/>
</dbReference>
<dbReference type="OrthoDB" id="10065073at2759"/>
<dbReference type="EMBL" id="CAJFDI010000001">
    <property type="protein sequence ID" value="CAD5208347.1"/>
    <property type="molecule type" value="Genomic_DNA"/>
</dbReference>
<dbReference type="GO" id="GO:1990817">
    <property type="term" value="F:poly(A) RNA polymerase activity"/>
    <property type="evidence" value="ECO:0007669"/>
    <property type="project" value="UniProtKB-EC"/>
</dbReference>
<protein>
    <recommendedName>
        <fullName evidence="2">polynucleotide adenylyltransferase</fullName>
        <ecNumber evidence="2">2.7.7.19</ecNumber>
    </recommendedName>
</protein>
<dbReference type="GO" id="GO:0003723">
    <property type="term" value="F:RNA binding"/>
    <property type="evidence" value="ECO:0007669"/>
    <property type="project" value="TreeGrafter"/>
</dbReference>
<evidence type="ECO:0000256" key="5">
    <source>
        <dbReference type="SAM" id="MobiDB-lite"/>
    </source>
</evidence>
<keyword evidence="7" id="KW-1185">Reference proteome</keyword>
<evidence type="ECO:0000313" key="6">
    <source>
        <dbReference type="EMBL" id="CAD5208347.1"/>
    </source>
</evidence>
<keyword evidence="3" id="KW-0808">Transferase</keyword>
<dbReference type="AlphaFoldDB" id="A0A7I8XPL9"/>
<dbReference type="GO" id="GO:0048255">
    <property type="term" value="P:mRNA stabilization"/>
    <property type="evidence" value="ECO:0007669"/>
    <property type="project" value="TreeGrafter"/>
</dbReference>
<name>A0A7I8XPL9_BURXY</name>
<dbReference type="Proteomes" id="UP000582659">
    <property type="component" value="Unassembled WGS sequence"/>
</dbReference>
<comment type="caution">
    <text evidence="6">The sequence shown here is derived from an EMBL/GenBank/DDBJ whole genome shotgun (WGS) entry which is preliminary data.</text>
</comment>
<evidence type="ECO:0000256" key="1">
    <source>
        <dbReference type="ARBA" id="ARBA00007631"/>
    </source>
</evidence>
<evidence type="ECO:0000256" key="2">
    <source>
        <dbReference type="ARBA" id="ARBA00012388"/>
    </source>
</evidence>
<dbReference type="SMR" id="A0A7I8XPL9"/>
<sequence length="487" mass="56830">MSNKQPPSPADSARTLARPPNPRRVRRRNNSSVSSTNYRRTFNNSNHYKNNYSDYNGNYNYTEKSNEGYRNYNKDNESYHRNNGYYNNNRKTNYSNSNSAISSKMRPTDCCASPTTTPTTPSSSGSAFMELNNRQVERLRTVLTEEVEIHGKENFPTLRITLHKLISHVRRKLLDRQLALKHVKLNGGAASYVLSMDEFVYSDLDLIFPIDLSQEGDFDKVRCAVFDALIELMPASTNKQMMCVDTLKDIYIRKMVKVSDGDRWSLFSLHNNYGRCIELKFVDKMRRQFEFSVDSFQITLDSVLDAAEQNQLEEKKLPKSLVVPAESMFGNFHAAQQHLQKRLIDTRNPEEIRGGGLLKYCHLLCKGYTATQNCREMEKYMCSRFFIDFSDINMQEIKLRQYLDNHFGTEDEQKFQYLQILNRVIKESTVCLMGHERRSTQAMIERLRQQISYSCFYQGQDGGYYEHTPRQVLLYLPQNSNHWIRVV</sequence>
<feature type="region of interest" description="Disordered" evidence="5">
    <location>
        <begin position="1"/>
        <end position="81"/>
    </location>
</feature>
<dbReference type="PANTHER" id="PTHR12974">
    <property type="entry name" value="PRION-LIKE- Q/N-RICH -DOMAIN-BEARING PROTEIN PROTEIN 44"/>
    <property type="match status" value="1"/>
</dbReference>
<comment type="similarity">
    <text evidence="1">Belongs to the TENT family.</text>
</comment>
<proteinExistence type="inferred from homology"/>
<feature type="compositionally biased region" description="Low complexity" evidence="5">
    <location>
        <begin position="48"/>
        <end position="61"/>
    </location>
</feature>
<feature type="compositionally biased region" description="Basic and acidic residues" evidence="5">
    <location>
        <begin position="64"/>
        <end position="80"/>
    </location>
</feature>
<comment type="catalytic activity">
    <reaction evidence="4">
        <text>RNA(n) + ATP = RNA(n)-3'-adenine ribonucleotide + diphosphate</text>
        <dbReference type="Rhea" id="RHEA:11332"/>
        <dbReference type="Rhea" id="RHEA-COMP:14527"/>
        <dbReference type="Rhea" id="RHEA-COMP:17347"/>
        <dbReference type="ChEBI" id="CHEBI:30616"/>
        <dbReference type="ChEBI" id="CHEBI:33019"/>
        <dbReference type="ChEBI" id="CHEBI:140395"/>
        <dbReference type="ChEBI" id="CHEBI:173115"/>
        <dbReference type="EC" id="2.7.7.19"/>
    </reaction>
    <physiologicalReaction direction="left-to-right" evidence="4">
        <dbReference type="Rhea" id="RHEA:11333"/>
    </physiologicalReaction>
</comment>
<evidence type="ECO:0000256" key="3">
    <source>
        <dbReference type="ARBA" id="ARBA00022679"/>
    </source>
</evidence>
<evidence type="ECO:0000313" key="7">
    <source>
        <dbReference type="Proteomes" id="UP000659654"/>
    </source>
</evidence>
<dbReference type="SMART" id="SM01153">
    <property type="entry name" value="DUF1693"/>
    <property type="match status" value="1"/>
</dbReference>
<feature type="compositionally biased region" description="Low complexity" evidence="5">
    <location>
        <begin position="113"/>
        <end position="126"/>
    </location>
</feature>
<dbReference type="EMBL" id="CAJFCV020000001">
    <property type="protein sequence ID" value="CAG9081131.1"/>
    <property type="molecule type" value="Genomic_DNA"/>
</dbReference>
<evidence type="ECO:0000256" key="4">
    <source>
        <dbReference type="ARBA" id="ARBA00047933"/>
    </source>
</evidence>
<dbReference type="EC" id="2.7.7.19" evidence="2"/>
<reference evidence="6" key="1">
    <citation type="submission" date="2020-09" db="EMBL/GenBank/DDBJ databases">
        <authorList>
            <person name="Kikuchi T."/>
        </authorList>
    </citation>
    <scope>NUCLEOTIDE SEQUENCE</scope>
    <source>
        <strain evidence="6">Ka4C1</strain>
    </source>
</reference>
<dbReference type="Pfam" id="PF07984">
    <property type="entry name" value="NTP_transf_7"/>
    <property type="match status" value="1"/>
</dbReference>
<feature type="compositionally biased region" description="Low complexity" evidence="5">
    <location>
        <begin position="30"/>
        <end position="41"/>
    </location>
</feature>
<dbReference type="InterPro" id="IPR012937">
    <property type="entry name" value="TET5"/>
</dbReference>
<organism evidence="6 7">
    <name type="scientific">Bursaphelenchus xylophilus</name>
    <name type="common">Pinewood nematode worm</name>
    <name type="synonym">Aphelenchoides xylophilus</name>
    <dbReference type="NCBI Taxonomy" id="6326"/>
    <lineage>
        <taxon>Eukaryota</taxon>
        <taxon>Metazoa</taxon>
        <taxon>Ecdysozoa</taxon>
        <taxon>Nematoda</taxon>
        <taxon>Chromadorea</taxon>
        <taxon>Rhabditida</taxon>
        <taxon>Tylenchina</taxon>
        <taxon>Tylenchomorpha</taxon>
        <taxon>Aphelenchoidea</taxon>
        <taxon>Aphelenchoididae</taxon>
        <taxon>Bursaphelenchus</taxon>
    </lineage>
</organism>
<feature type="region of interest" description="Disordered" evidence="5">
    <location>
        <begin position="100"/>
        <end position="127"/>
    </location>
</feature>
<gene>
    <name evidence="6" type="ORF">BXYJ_LOCUS583</name>
</gene>